<protein>
    <recommendedName>
        <fullName evidence="4">Secreted protein</fullName>
    </recommendedName>
</protein>
<evidence type="ECO:0008006" key="4">
    <source>
        <dbReference type="Google" id="ProtNLM"/>
    </source>
</evidence>
<dbReference type="Proteomes" id="UP001176961">
    <property type="component" value="Unassembled WGS sequence"/>
</dbReference>
<keyword evidence="1" id="KW-0732">Signal</keyword>
<reference evidence="2" key="1">
    <citation type="submission" date="2023-07" db="EMBL/GenBank/DDBJ databases">
        <authorList>
            <consortium name="CYATHOMIX"/>
        </authorList>
    </citation>
    <scope>NUCLEOTIDE SEQUENCE</scope>
    <source>
        <strain evidence="2">N/A</strain>
    </source>
</reference>
<comment type="caution">
    <text evidence="2">The sequence shown here is derived from an EMBL/GenBank/DDBJ whole genome shotgun (WGS) entry which is preliminary data.</text>
</comment>
<keyword evidence="3" id="KW-1185">Reference proteome</keyword>
<accession>A0AA36H6K4</accession>
<sequence>MHTHMRCFLFFVMLVCCSSNLFIGRMSTRPSAGKRSIQKQRISDVACSLASMEFSYERMHLLQKEEQAISYYLAQCKIAAQRF</sequence>
<evidence type="ECO:0000313" key="3">
    <source>
        <dbReference type="Proteomes" id="UP001176961"/>
    </source>
</evidence>
<feature type="signal peptide" evidence="1">
    <location>
        <begin position="1"/>
        <end position="19"/>
    </location>
</feature>
<evidence type="ECO:0000313" key="2">
    <source>
        <dbReference type="EMBL" id="CAJ0604463.1"/>
    </source>
</evidence>
<dbReference type="AlphaFoldDB" id="A0AA36H6K4"/>
<proteinExistence type="predicted"/>
<dbReference type="EMBL" id="CATQJL010000305">
    <property type="protein sequence ID" value="CAJ0604463.1"/>
    <property type="molecule type" value="Genomic_DNA"/>
</dbReference>
<feature type="chain" id="PRO_5041229169" description="Secreted protein" evidence="1">
    <location>
        <begin position="20"/>
        <end position="83"/>
    </location>
</feature>
<name>A0AA36H6K4_CYLNA</name>
<organism evidence="2 3">
    <name type="scientific">Cylicocyclus nassatus</name>
    <name type="common">Nematode worm</name>
    <dbReference type="NCBI Taxonomy" id="53992"/>
    <lineage>
        <taxon>Eukaryota</taxon>
        <taxon>Metazoa</taxon>
        <taxon>Ecdysozoa</taxon>
        <taxon>Nematoda</taxon>
        <taxon>Chromadorea</taxon>
        <taxon>Rhabditida</taxon>
        <taxon>Rhabditina</taxon>
        <taxon>Rhabditomorpha</taxon>
        <taxon>Strongyloidea</taxon>
        <taxon>Strongylidae</taxon>
        <taxon>Cylicocyclus</taxon>
    </lineage>
</organism>
<evidence type="ECO:0000256" key="1">
    <source>
        <dbReference type="SAM" id="SignalP"/>
    </source>
</evidence>
<gene>
    <name evidence="2" type="ORF">CYNAS_LOCUS16446</name>
</gene>